<dbReference type="SUPFAM" id="SSF53448">
    <property type="entry name" value="Nucleotide-diphospho-sugar transferases"/>
    <property type="match status" value="1"/>
</dbReference>
<reference evidence="11" key="2">
    <citation type="submission" date="2016-07" db="EMBL/GenBank/DDBJ databases">
        <authorList>
            <person name="See-Too W.S."/>
        </authorList>
    </citation>
    <scope>NUCLEOTIDE SEQUENCE [LARGE SCALE GENOMIC DNA]</scope>
    <source>
        <strain evidence="11">DSM 14505</strain>
    </source>
</reference>
<sequence>MNYTVVLPAAGSGKRMKADKNKLLLELFGKPIFLYTLEVFQRDPNCDAIWLAVKEHERELIEDYVTRYNITKVQGYAAGGMERQDSVRACLEAIPPCGVVLVHDAARPFIDREVIERLVKTAQASGAAIAGVPVKDTIKKVENGIISETVDRNQLWMIQTPQAFRYSLILKAAQAAHNDGFMGTDEAMLVERLNYPVAIVESTYENIKMTTPDDLIYGKAILESRLQEEQK</sequence>
<evidence type="ECO:0000256" key="6">
    <source>
        <dbReference type="ARBA" id="ARBA00023229"/>
    </source>
</evidence>
<feature type="site" description="Transition state stabilizer" evidence="7">
    <location>
        <position position="22"/>
    </location>
</feature>
<keyword evidence="4 7" id="KW-0808">Transferase</keyword>
<evidence type="ECO:0000256" key="2">
    <source>
        <dbReference type="ARBA" id="ARBA00004787"/>
    </source>
</evidence>
<dbReference type="InterPro" id="IPR034683">
    <property type="entry name" value="IspD/TarI"/>
</dbReference>
<evidence type="ECO:0000313" key="8">
    <source>
        <dbReference type="EMBL" id="ANU09288.1"/>
    </source>
</evidence>
<dbReference type="Gene3D" id="3.90.550.10">
    <property type="entry name" value="Spore Coat Polysaccharide Biosynthesis Protein SpsA, Chain A"/>
    <property type="match status" value="1"/>
</dbReference>
<evidence type="ECO:0000256" key="1">
    <source>
        <dbReference type="ARBA" id="ARBA00001282"/>
    </source>
</evidence>
<reference evidence="8" key="3">
    <citation type="submission" date="2016-10" db="EMBL/GenBank/DDBJ databases">
        <authorList>
            <person name="See-Too W.S."/>
        </authorList>
    </citation>
    <scope>NUCLEOTIDE SEQUENCE</scope>
    <source>
        <strain evidence="8">DSM 14505</strain>
    </source>
</reference>
<dbReference type="GO" id="GO:0019288">
    <property type="term" value="P:isopentenyl diphosphate biosynthetic process, methylerythritol 4-phosphate pathway"/>
    <property type="evidence" value="ECO:0007669"/>
    <property type="project" value="UniProtKB-UniRule"/>
</dbReference>
<keyword evidence="6 7" id="KW-0414">Isoprene biosynthesis</keyword>
<dbReference type="KEGG" id="pana:BBH88_02550"/>
<keyword evidence="11" id="KW-1185">Reference proteome</keyword>
<protein>
    <recommendedName>
        <fullName evidence="7">2-C-methyl-D-erythritol 4-phosphate cytidylyltransferase</fullName>
        <ecNumber evidence="7">2.7.7.60</ecNumber>
    </recommendedName>
    <alternativeName>
        <fullName evidence="7">4-diphosphocytidyl-2C-methyl-D-erythritol synthase</fullName>
    </alternativeName>
    <alternativeName>
        <fullName evidence="7">MEP cytidylyltransferase</fullName>
        <shortName evidence="7">MCT</shortName>
    </alternativeName>
</protein>
<comment type="pathway">
    <text evidence="2 7">Isoprenoid biosynthesis; isopentenyl diphosphate biosynthesis via DXP pathway; isopentenyl diphosphate from 1-deoxy-D-xylulose 5-phosphate: step 2/6.</text>
</comment>
<keyword evidence="5 7" id="KW-0548">Nucleotidyltransferase</keyword>
<evidence type="ECO:0000313" key="11">
    <source>
        <dbReference type="Proteomes" id="UP000092661"/>
    </source>
</evidence>
<dbReference type="InterPro" id="IPR001228">
    <property type="entry name" value="IspD"/>
</dbReference>
<dbReference type="GO" id="GO:0050518">
    <property type="term" value="F:2-C-methyl-D-erythritol 4-phosphate cytidylyltransferase activity"/>
    <property type="evidence" value="ECO:0007669"/>
    <property type="project" value="UniProtKB-UniRule"/>
</dbReference>
<organism evidence="9 10">
    <name type="scientific">Planococcus antarcticus DSM 14505</name>
    <dbReference type="NCBI Taxonomy" id="1185653"/>
    <lineage>
        <taxon>Bacteria</taxon>
        <taxon>Bacillati</taxon>
        <taxon>Bacillota</taxon>
        <taxon>Bacilli</taxon>
        <taxon>Bacillales</taxon>
        <taxon>Caryophanaceae</taxon>
        <taxon>Planococcus</taxon>
    </lineage>
</organism>
<evidence type="ECO:0000256" key="4">
    <source>
        <dbReference type="ARBA" id="ARBA00022679"/>
    </source>
</evidence>
<dbReference type="InterPro" id="IPR018294">
    <property type="entry name" value="ISPD_synthase_CS"/>
</dbReference>
<name>A0A1C7DCW4_9BACL</name>
<dbReference type="FunFam" id="3.90.550.10:FF:000003">
    <property type="entry name" value="2-C-methyl-D-erythritol 4-phosphate cytidylyltransferase"/>
    <property type="match status" value="1"/>
</dbReference>
<dbReference type="HAMAP" id="MF_00108">
    <property type="entry name" value="IspD"/>
    <property type="match status" value="1"/>
</dbReference>
<evidence type="ECO:0000313" key="10">
    <source>
        <dbReference type="Proteomes" id="UP000004725"/>
    </source>
</evidence>
<reference evidence="9 10" key="1">
    <citation type="journal article" date="2012" name="J. Bacteriol.">
        <title>Genome Sequence of the Antarctic Psychrophile Bacterium Planococcus antarcticus DSM 14505.</title>
        <authorList>
            <person name="Margolles A."/>
            <person name="Gueimonde M."/>
            <person name="Sanchez B."/>
        </authorList>
    </citation>
    <scope>NUCLEOTIDE SEQUENCE [LARGE SCALE GENOMIC DNA]</scope>
    <source>
        <strain evidence="9 10">DSM 14505</strain>
    </source>
</reference>
<dbReference type="Proteomes" id="UP000004725">
    <property type="component" value="Unassembled WGS sequence"/>
</dbReference>
<dbReference type="Pfam" id="PF01128">
    <property type="entry name" value="IspD"/>
    <property type="match status" value="1"/>
</dbReference>
<dbReference type="PANTHER" id="PTHR32125">
    <property type="entry name" value="2-C-METHYL-D-ERYTHRITOL 4-PHOSPHATE CYTIDYLYLTRANSFERASE, CHLOROPLASTIC"/>
    <property type="match status" value="1"/>
</dbReference>
<dbReference type="RefSeq" id="WP_006828895.1">
    <property type="nucleotide sequence ID" value="NZ_AJYB01000013.1"/>
</dbReference>
<dbReference type="InterPro" id="IPR029044">
    <property type="entry name" value="Nucleotide-diphossugar_trans"/>
</dbReference>
<evidence type="ECO:0000256" key="5">
    <source>
        <dbReference type="ARBA" id="ARBA00022695"/>
    </source>
</evidence>
<feature type="site" description="Positions MEP for the nucleophilic attack" evidence="7">
    <location>
        <position position="152"/>
    </location>
</feature>
<accession>A0A1C7DCW4</accession>
<dbReference type="AlphaFoldDB" id="A0A1C7DCW4"/>
<dbReference type="EC" id="2.7.7.60" evidence="7"/>
<gene>
    <name evidence="7" type="primary">ispD</name>
    <name evidence="9" type="ORF">A1A1_04427</name>
    <name evidence="8" type="ORF">BBH88_02550</name>
</gene>
<dbReference type="PROSITE" id="PS01295">
    <property type="entry name" value="ISPD"/>
    <property type="match status" value="1"/>
</dbReference>
<dbReference type="eggNOG" id="COG1211">
    <property type="taxonomic scope" value="Bacteria"/>
</dbReference>
<dbReference type="EMBL" id="AJYB01000013">
    <property type="protein sequence ID" value="EIM07673.1"/>
    <property type="molecule type" value="Genomic_DNA"/>
</dbReference>
<dbReference type="OrthoDB" id="9806837at2"/>
<evidence type="ECO:0000256" key="3">
    <source>
        <dbReference type="ARBA" id="ARBA00009789"/>
    </source>
</evidence>
<proteinExistence type="inferred from homology"/>
<dbReference type="EMBL" id="CP016534">
    <property type="protein sequence ID" value="ANU09288.1"/>
    <property type="molecule type" value="Genomic_DNA"/>
</dbReference>
<feature type="site" description="Transition state stabilizer" evidence="7">
    <location>
        <position position="15"/>
    </location>
</feature>
<comment type="catalytic activity">
    <reaction evidence="1 7">
        <text>2-C-methyl-D-erythritol 4-phosphate + CTP + H(+) = 4-CDP-2-C-methyl-D-erythritol + diphosphate</text>
        <dbReference type="Rhea" id="RHEA:13429"/>
        <dbReference type="ChEBI" id="CHEBI:15378"/>
        <dbReference type="ChEBI" id="CHEBI:33019"/>
        <dbReference type="ChEBI" id="CHEBI:37563"/>
        <dbReference type="ChEBI" id="CHEBI:57823"/>
        <dbReference type="ChEBI" id="CHEBI:58262"/>
        <dbReference type="EC" id="2.7.7.60"/>
    </reaction>
</comment>
<feature type="site" description="Positions MEP for the nucleophilic attack" evidence="7">
    <location>
        <position position="208"/>
    </location>
</feature>
<dbReference type="NCBIfam" id="TIGR00453">
    <property type="entry name" value="ispD"/>
    <property type="match status" value="1"/>
</dbReference>
<dbReference type="PANTHER" id="PTHR32125:SF4">
    <property type="entry name" value="2-C-METHYL-D-ERYTHRITOL 4-PHOSPHATE CYTIDYLYLTRANSFERASE, CHLOROPLASTIC"/>
    <property type="match status" value="1"/>
</dbReference>
<comment type="function">
    <text evidence="7">Catalyzes the formation of 4-diphosphocytidyl-2-C-methyl-D-erythritol from CTP and 2-C-methyl-D-erythritol 4-phosphate (MEP).</text>
</comment>
<dbReference type="CDD" id="cd02516">
    <property type="entry name" value="CDP-ME_synthetase"/>
    <property type="match status" value="1"/>
</dbReference>
<comment type="similarity">
    <text evidence="3 7">Belongs to the IspD/TarI cytidylyltransferase family. IspD subfamily.</text>
</comment>
<dbReference type="Proteomes" id="UP000092661">
    <property type="component" value="Chromosome"/>
</dbReference>
<dbReference type="InterPro" id="IPR050088">
    <property type="entry name" value="IspD/TarI_cytidylyltransf_bact"/>
</dbReference>
<evidence type="ECO:0000256" key="7">
    <source>
        <dbReference type="HAMAP-Rule" id="MF_00108"/>
    </source>
</evidence>
<evidence type="ECO:0000313" key="9">
    <source>
        <dbReference type="EMBL" id="EIM07673.1"/>
    </source>
</evidence>